<dbReference type="PATRIC" id="fig|1437824.5.peg.1839"/>
<proteinExistence type="predicted"/>
<evidence type="ECO:0000256" key="1">
    <source>
        <dbReference type="ARBA" id="ARBA00000022"/>
    </source>
</evidence>
<dbReference type="InterPro" id="IPR000700">
    <property type="entry name" value="PAS-assoc_C"/>
</dbReference>
<dbReference type="RefSeq" id="WP_084330601.1">
    <property type="nucleotide sequence ID" value="NZ_HG916765.1"/>
</dbReference>
<dbReference type="SMART" id="SM00091">
    <property type="entry name" value="PAS"/>
    <property type="match status" value="1"/>
</dbReference>
<dbReference type="PANTHER" id="PTHR44757:SF2">
    <property type="entry name" value="BIOFILM ARCHITECTURE MAINTENANCE PROTEIN MBAA"/>
    <property type="match status" value="1"/>
</dbReference>
<feature type="domain" description="PAS" evidence="3">
    <location>
        <begin position="160"/>
        <end position="225"/>
    </location>
</feature>
<dbReference type="CDD" id="cd00130">
    <property type="entry name" value="PAS"/>
    <property type="match status" value="1"/>
</dbReference>
<dbReference type="InterPro" id="IPR001610">
    <property type="entry name" value="PAC"/>
</dbReference>
<comment type="catalytic activity">
    <reaction evidence="1">
        <text>5-amino-6-(5-phospho-D-ribosylamino)uracil + H2O = 5,6-diaminouracil + D-ribose 5-phosphate</text>
        <dbReference type="Rhea" id="RHEA:55020"/>
        <dbReference type="ChEBI" id="CHEBI:15377"/>
        <dbReference type="ChEBI" id="CHEBI:46252"/>
        <dbReference type="ChEBI" id="CHEBI:58453"/>
        <dbReference type="ChEBI" id="CHEBI:78346"/>
    </reaction>
</comment>
<dbReference type="NCBIfam" id="TIGR00229">
    <property type="entry name" value="sensory_box"/>
    <property type="match status" value="1"/>
</dbReference>
<dbReference type="AlphaFoldDB" id="W8X3Q1"/>
<dbReference type="InterPro" id="IPR035965">
    <property type="entry name" value="PAS-like_dom_sf"/>
</dbReference>
<dbReference type="eggNOG" id="COG5002">
    <property type="taxonomic scope" value="Bacteria"/>
</dbReference>
<dbReference type="Pfam" id="PF08010">
    <property type="entry name" value="Phage_30_3"/>
    <property type="match status" value="1"/>
</dbReference>
<dbReference type="HOGENOM" id="CLU_952159_0_0_4"/>
<dbReference type="PROSITE" id="PS50113">
    <property type="entry name" value="PAC"/>
    <property type="match status" value="1"/>
</dbReference>
<dbReference type="Pfam" id="PF08448">
    <property type="entry name" value="PAS_4"/>
    <property type="match status" value="1"/>
</dbReference>
<feature type="domain" description="PAC" evidence="4">
    <location>
        <begin position="232"/>
        <end position="284"/>
    </location>
</feature>
<reference evidence="5 6" key="1">
    <citation type="journal article" date="2014" name="BMC Microbiol.">
        <title>The oxygen-independent metabolism of cyclic monoterpenes in Castellaniella defragrans 65Phen.</title>
        <authorList>
            <person name="Petasch J."/>
            <person name="Disch E.M."/>
            <person name="Markert S."/>
            <person name="Becher D."/>
            <person name="Schweder T."/>
            <person name="Huttel B."/>
            <person name="Reinhardt R."/>
            <person name="Harder J."/>
        </authorList>
    </citation>
    <scope>NUCLEOTIDE SEQUENCE [LARGE SCALE GENOMIC DNA]</scope>
    <source>
        <strain evidence="5">65Phen</strain>
    </source>
</reference>
<evidence type="ECO:0000256" key="2">
    <source>
        <dbReference type="ARBA" id="ARBA00000751"/>
    </source>
</evidence>
<dbReference type="EMBL" id="HG916765">
    <property type="protein sequence ID" value="CDM24322.1"/>
    <property type="molecule type" value="Genomic_DNA"/>
</dbReference>
<dbReference type="SMART" id="SM00086">
    <property type="entry name" value="PAC"/>
    <property type="match status" value="1"/>
</dbReference>
<evidence type="ECO:0000313" key="6">
    <source>
        <dbReference type="Proteomes" id="UP000019805"/>
    </source>
</evidence>
<evidence type="ECO:0000313" key="5">
    <source>
        <dbReference type="EMBL" id="CDM24322.1"/>
    </source>
</evidence>
<name>W8X3Q1_CASD6</name>
<evidence type="ECO:0000259" key="3">
    <source>
        <dbReference type="PROSITE" id="PS50112"/>
    </source>
</evidence>
<dbReference type="SUPFAM" id="SSF143990">
    <property type="entry name" value="YbiA-like"/>
    <property type="match status" value="1"/>
</dbReference>
<dbReference type="PANTHER" id="PTHR44757">
    <property type="entry name" value="DIGUANYLATE CYCLASE DGCP"/>
    <property type="match status" value="1"/>
</dbReference>
<dbReference type="STRING" id="1437824.BN940_09306"/>
<protein>
    <submittedName>
        <fullName evidence="5">Uncharacterized protein</fullName>
    </submittedName>
</protein>
<dbReference type="Gene3D" id="1.10.357.40">
    <property type="entry name" value="YbiA-like"/>
    <property type="match status" value="1"/>
</dbReference>
<dbReference type="InterPro" id="IPR037238">
    <property type="entry name" value="YbiA-like_sf"/>
</dbReference>
<comment type="catalytic activity">
    <reaction evidence="2">
        <text>2,5-diamino-6-hydroxy-4-(5-phosphoribosylamino)-pyrimidine + H2O = 2,5,6-triamino-4-hydroxypyrimidine + D-ribose 5-phosphate</text>
        <dbReference type="Rhea" id="RHEA:23436"/>
        <dbReference type="ChEBI" id="CHEBI:15377"/>
        <dbReference type="ChEBI" id="CHEBI:58614"/>
        <dbReference type="ChEBI" id="CHEBI:78346"/>
        <dbReference type="ChEBI" id="CHEBI:137796"/>
    </reaction>
</comment>
<dbReference type="SUPFAM" id="SSF55785">
    <property type="entry name" value="PYP-like sensor domain (PAS domain)"/>
    <property type="match status" value="1"/>
</dbReference>
<dbReference type="KEGG" id="cdn:BN940_09306"/>
<dbReference type="InterPro" id="IPR000014">
    <property type="entry name" value="PAS"/>
</dbReference>
<dbReference type="Proteomes" id="UP000019805">
    <property type="component" value="Chromosome"/>
</dbReference>
<dbReference type="PROSITE" id="PS50112">
    <property type="entry name" value="PAS"/>
    <property type="match status" value="1"/>
</dbReference>
<sequence length="292" mass="32012">MTRKTINVAFTSDDWRGVALSNFSLSPFELDGVPLASVEGFIQGIKFPPGHPARERAFASAAWEAKECGKGADKRHAYWGEARIVFGSDEHHRLVERALRARFAQNEGLRRLLAATRGLEILHQTGEGPEPERTSLPAALFCRILSDIREAAAQPGDLAERIVEQTTDALIYADRAGRIARWNQAACRLFGFSRDEALGASLDIIIPEHLRAAHWAGYDAALASGRTKLAGRPTLTRGVHQDGRKLYVEMTFALVKDESGAAIGSVAMARDVTERVERERAARKAQTQAQGS</sequence>
<dbReference type="InterPro" id="IPR012596">
    <property type="entry name" value="Phage_T4_Y12G"/>
</dbReference>
<keyword evidence="6" id="KW-1185">Reference proteome</keyword>
<dbReference type="InterPro" id="IPR052155">
    <property type="entry name" value="Biofilm_reg_signaling"/>
</dbReference>
<dbReference type="InterPro" id="IPR013656">
    <property type="entry name" value="PAS_4"/>
</dbReference>
<gene>
    <name evidence="5" type="ORF">BN940_09306</name>
</gene>
<dbReference type="Gene3D" id="3.30.450.20">
    <property type="entry name" value="PAS domain"/>
    <property type="match status" value="1"/>
</dbReference>
<dbReference type="CDD" id="cd15457">
    <property type="entry name" value="NADAR"/>
    <property type="match status" value="1"/>
</dbReference>
<accession>W8X3Q1</accession>
<dbReference type="eggNOG" id="COG3236">
    <property type="taxonomic scope" value="Bacteria"/>
</dbReference>
<dbReference type="InterPro" id="IPR012816">
    <property type="entry name" value="NADAR"/>
</dbReference>
<evidence type="ECO:0000259" key="4">
    <source>
        <dbReference type="PROSITE" id="PS50113"/>
    </source>
</evidence>
<organism evidence="5 6">
    <name type="scientific">Castellaniella defragrans (strain DSM 12143 / CCUG 39792 / 65Phen)</name>
    <name type="common">Alcaligenes defragrans</name>
    <dbReference type="NCBI Taxonomy" id="1437824"/>
    <lineage>
        <taxon>Bacteria</taxon>
        <taxon>Pseudomonadati</taxon>
        <taxon>Pseudomonadota</taxon>
        <taxon>Betaproteobacteria</taxon>
        <taxon>Burkholderiales</taxon>
        <taxon>Alcaligenaceae</taxon>
        <taxon>Castellaniella</taxon>
    </lineage>
</organism>